<evidence type="ECO:0000313" key="5">
    <source>
        <dbReference type="Proteomes" id="UP000001727"/>
    </source>
</evidence>
<evidence type="ECO:0000256" key="1">
    <source>
        <dbReference type="ARBA" id="ARBA00022839"/>
    </source>
</evidence>
<dbReference type="SMART" id="SM00479">
    <property type="entry name" value="EXOIII"/>
    <property type="match status" value="1"/>
</dbReference>
<dbReference type="KEGG" id="cur:cu1232"/>
<dbReference type="HOGENOM" id="CLU_1029402_0_0_11"/>
<dbReference type="GO" id="GO:0008408">
    <property type="term" value="F:3'-5' exonuclease activity"/>
    <property type="evidence" value="ECO:0007669"/>
    <property type="project" value="TreeGrafter"/>
</dbReference>
<evidence type="ECO:0000313" key="4">
    <source>
        <dbReference type="EMBL" id="CAQ05192.1"/>
    </source>
</evidence>
<organism evidence="4 5">
    <name type="scientific">Corynebacterium urealyticum (strain ATCC 43042 / DSM 7109)</name>
    <dbReference type="NCBI Taxonomy" id="504474"/>
    <lineage>
        <taxon>Bacteria</taxon>
        <taxon>Bacillati</taxon>
        <taxon>Actinomycetota</taxon>
        <taxon>Actinomycetes</taxon>
        <taxon>Mycobacteriales</taxon>
        <taxon>Corynebacteriaceae</taxon>
        <taxon>Corynebacterium</taxon>
    </lineage>
</organism>
<dbReference type="AlphaFoldDB" id="B1VHF1"/>
<sequence length="270" mass="29055">MAAKSQQCDLAHISPYWVLCGAGNTVWREENRTSNTCCSAKERARPRARLDSLAMSTPPANTQPGCDRDDGSSVNPRPRLEAALAAALERCAVVDLETTGLEPATDRVIEIAVLTVEHGSIVGSFHCLLNPECSIPGESSNINGLRDDDVANSPTFAEVAQELLPHVLNRTLVGHNVKFDVGFLAAEYARLGHADAARVLTEQCLPQALCTAATARELIPREAVGRYTLANLAAHCGLASSPAHRAQQDAATTFDLTHRLYTIAQEPPRR</sequence>
<keyword evidence="1 4" id="KW-0540">Nuclease</keyword>
<dbReference type="Proteomes" id="UP000001727">
    <property type="component" value="Chromosome"/>
</dbReference>
<keyword evidence="1 4" id="KW-0269">Exonuclease</keyword>
<dbReference type="STRING" id="504474.cu1232"/>
<accession>B1VHF1</accession>
<dbReference type="PANTHER" id="PTHR30231">
    <property type="entry name" value="DNA POLYMERASE III SUBUNIT EPSILON"/>
    <property type="match status" value="1"/>
</dbReference>
<dbReference type="NCBIfam" id="TIGR00573">
    <property type="entry name" value="dnaq"/>
    <property type="match status" value="1"/>
</dbReference>
<dbReference type="GO" id="GO:0003677">
    <property type="term" value="F:DNA binding"/>
    <property type="evidence" value="ECO:0007669"/>
    <property type="project" value="InterPro"/>
</dbReference>
<feature type="region of interest" description="Disordered" evidence="2">
    <location>
        <begin position="51"/>
        <end position="74"/>
    </location>
</feature>
<dbReference type="InterPro" id="IPR036397">
    <property type="entry name" value="RNaseH_sf"/>
</dbReference>
<dbReference type="GO" id="GO:0003887">
    <property type="term" value="F:DNA-directed DNA polymerase activity"/>
    <property type="evidence" value="ECO:0007669"/>
    <property type="project" value="InterPro"/>
</dbReference>
<dbReference type="Pfam" id="PF00929">
    <property type="entry name" value="RNase_T"/>
    <property type="match status" value="1"/>
</dbReference>
<dbReference type="CDD" id="cd06127">
    <property type="entry name" value="DEDDh"/>
    <property type="match status" value="1"/>
</dbReference>
<evidence type="ECO:0000256" key="2">
    <source>
        <dbReference type="SAM" id="MobiDB-lite"/>
    </source>
</evidence>
<dbReference type="InterPro" id="IPR013520">
    <property type="entry name" value="Ribonucl_H"/>
</dbReference>
<reference evidence="4 5" key="1">
    <citation type="journal article" date="2008" name="J. Biotechnol.">
        <title>The lifestyle of Corynebacterium urealyticum derived from its complete genome sequence established by pyrosequencing.</title>
        <authorList>
            <person name="Tauch A."/>
            <person name="Trost E."/>
            <person name="Tilker A."/>
            <person name="Ludewig U."/>
            <person name="Schneiker S."/>
            <person name="Goesmann A."/>
            <person name="Arnold W."/>
            <person name="Bekel T."/>
            <person name="Brinkrolf K."/>
            <person name="Brune I."/>
            <person name="Goetker S."/>
            <person name="Kalinowski J."/>
            <person name="Kamp P.-B."/>
            <person name="Lobo F.P."/>
            <person name="Viehoever P."/>
            <person name="Weisshaar B."/>
            <person name="Soriano F."/>
            <person name="Droege M."/>
            <person name="Puehler A."/>
        </authorList>
    </citation>
    <scope>NUCLEOTIDE SEQUENCE [LARGE SCALE GENOMIC DNA]</scope>
    <source>
        <strain evidence="5">ATCC 43042 / DSM 7109</strain>
    </source>
</reference>
<dbReference type="FunFam" id="3.30.420.10:FF:000045">
    <property type="entry name" value="3'-5' exonuclease DinG"/>
    <property type="match status" value="1"/>
</dbReference>
<dbReference type="GO" id="GO:0045004">
    <property type="term" value="P:DNA replication proofreading"/>
    <property type="evidence" value="ECO:0007669"/>
    <property type="project" value="TreeGrafter"/>
</dbReference>
<evidence type="ECO:0000259" key="3">
    <source>
        <dbReference type="SMART" id="SM00479"/>
    </source>
</evidence>
<gene>
    <name evidence="4" type="ordered locus">cu1232</name>
</gene>
<proteinExistence type="predicted"/>
<dbReference type="EMBL" id="AM942444">
    <property type="protein sequence ID" value="CAQ05192.1"/>
    <property type="molecule type" value="Genomic_DNA"/>
</dbReference>
<keyword evidence="5" id="KW-1185">Reference proteome</keyword>
<dbReference type="PANTHER" id="PTHR30231:SF41">
    <property type="entry name" value="DNA POLYMERASE III SUBUNIT EPSILON"/>
    <property type="match status" value="1"/>
</dbReference>
<keyword evidence="1 4" id="KW-0378">Hydrolase</keyword>
<dbReference type="InterPro" id="IPR006054">
    <property type="entry name" value="DnaQ"/>
</dbReference>
<name>B1VHF1_CORU7</name>
<dbReference type="SUPFAM" id="SSF53098">
    <property type="entry name" value="Ribonuclease H-like"/>
    <property type="match status" value="1"/>
</dbReference>
<dbReference type="eggNOG" id="COG2176">
    <property type="taxonomic scope" value="Bacteria"/>
</dbReference>
<dbReference type="InterPro" id="IPR012337">
    <property type="entry name" value="RNaseH-like_sf"/>
</dbReference>
<protein>
    <submittedName>
        <fullName evidence="4">Putative exonuclease</fullName>
    </submittedName>
</protein>
<feature type="compositionally biased region" description="Polar residues" evidence="2">
    <location>
        <begin position="54"/>
        <end position="64"/>
    </location>
</feature>
<feature type="domain" description="Exonuclease" evidence="3">
    <location>
        <begin position="90"/>
        <end position="266"/>
    </location>
</feature>
<dbReference type="Gene3D" id="3.30.420.10">
    <property type="entry name" value="Ribonuclease H-like superfamily/Ribonuclease H"/>
    <property type="match status" value="1"/>
</dbReference>
<dbReference type="GO" id="GO:0005829">
    <property type="term" value="C:cytosol"/>
    <property type="evidence" value="ECO:0007669"/>
    <property type="project" value="TreeGrafter"/>
</dbReference>